<dbReference type="PANTHER" id="PTHR30346:SF29">
    <property type="entry name" value="LYSR SUBSTRATE-BINDING"/>
    <property type="match status" value="1"/>
</dbReference>
<evidence type="ECO:0000256" key="4">
    <source>
        <dbReference type="ARBA" id="ARBA00023163"/>
    </source>
</evidence>
<feature type="region of interest" description="Disordered" evidence="5">
    <location>
        <begin position="181"/>
        <end position="244"/>
    </location>
</feature>
<dbReference type="PROSITE" id="PS50931">
    <property type="entry name" value="HTH_LYSR"/>
    <property type="match status" value="1"/>
</dbReference>
<proteinExistence type="inferred from homology"/>
<feature type="domain" description="HTH lysR-type" evidence="6">
    <location>
        <begin position="7"/>
        <end position="59"/>
    </location>
</feature>
<dbReference type="Pfam" id="PF00126">
    <property type="entry name" value="HTH_1"/>
    <property type="match status" value="1"/>
</dbReference>
<dbReference type="Proteomes" id="UP001595851">
    <property type="component" value="Unassembled WGS sequence"/>
</dbReference>
<keyword evidence="4" id="KW-0804">Transcription</keyword>
<keyword evidence="8" id="KW-1185">Reference proteome</keyword>
<dbReference type="InterPro" id="IPR000847">
    <property type="entry name" value="LysR_HTH_N"/>
</dbReference>
<dbReference type="Pfam" id="PF03466">
    <property type="entry name" value="LysR_substrate"/>
    <property type="match status" value="2"/>
</dbReference>
<dbReference type="PANTHER" id="PTHR30346">
    <property type="entry name" value="TRANSCRIPTIONAL DUAL REGULATOR HCAR-RELATED"/>
    <property type="match status" value="1"/>
</dbReference>
<accession>A0ABV8G159</accession>
<evidence type="ECO:0000256" key="1">
    <source>
        <dbReference type="ARBA" id="ARBA00009437"/>
    </source>
</evidence>
<dbReference type="SUPFAM" id="SSF53850">
    <property type="entry name" value="Periplasmic binding protein-like II"/>
    <property type="match status" value="2"/>
</dbReference>
<evidence type="ECO:0000256" key="3">
    <source>
        <dbReference type="ARBA" id="ARBA00023125"/>
    </source>
</evidence>
<organism evidence="7 8">
    <name type="scientific">Nonomuraea purpurea</name>
    <dbReference type="NCBI Taxonomy" id="1849276"/>
    <lineage>
        <taxon>Bacteria</taxon>
        <taxon>Bacillati</taxon>
        <taxon>Actinomycetota</taxon>
        <taxon>Actinomycetes</taxon>
        <taxon>Streptosporangiales</taxon>
        <taxon>Streptosporangiaceae</taxon>
        <taxon>Nonomuraea</taxon>
    </lineage>
</organism>
<feature type="compositionally biased region" description="Basic and acidic residues" evidence="5">
    <location>
        <begin position="181"/>
        <end position="192"/>
    </location>
</feature>
<reference evidence="8" key="1">
    <citation type="journal article" date="2019" name="Int. J. Syst. Evol. Microbiol.">
        <title>The Global Catalogue of Microorganisms (GCM) 10K type strain sequencing project: providing services to taxonomists for standard genome sequencing and annotation.</title>
        <authorList>
            <consortium name="The Broad Institute Genomics Platform"/>
            <consortium name="The Broad Institute Genome Sequencing Center for Infectious Disease"/>
            <person name="Wu L."/>
            <person name="Ma J."/>
        </authorList>
    </citation>
    <scope>NUCLEOTIDE SEQUENCE [LARGE SCALE GENOMIC DNA]</scope>
    <source>
        <strain evidence="8">TBRC 1276</strain>
    </source>
</reference>
<gene>
    <name evidence="7" type="ORF">ACFOY2_10800</name>
</gene>
<dbReference type="InterPro" id="IPR036390">
    <property type="entry name" value="WH_DNA-bd_sf"/>
</dbReference>
<keyword evidence="3" id="KW-0238">DNA-binding</keyword>
<dbReference type="InterPro" id="IPR005119">
    <property type="entry name" value="LysR_subst-bd"/>
</dbReference>
<dbReference type="SUPFAM" id="SSF46785">
    <property type="entry name" value="Winged helix' DNA-binding domain"/>
    <property type="match status" value="1"/>
</dbReference>
<protein>
    <submittedName>
        <fullName evidence="7">LysR family transcriptional regulator</fullName>
    </submittedName>
</protein>
<comment type="caution">
    <text evidence="7">The sequence shown here is derived from an EMBL/GenBank/DDBJ whole genome shotgun (WGS) entry which is preliminary data.</text>
</comment>
<evidence type="ECO:0000313" key="8">
    <source>
        <dbReference type="Proteomes" id="UP001595851"/>
    </source>
</evidence>
<evidence type="ECO:0000256" key="5">
    <source>
        <dbReference type="SAM" id="MobiDB-lite"/>
    </source>
</evidence>
<feature type="compositionally biased region" description="Basic and acidic residues" evidence="5">
    <location>
        <begin position="232"/>
        <end position="244"/>
    </location>
</feature>
<evidence type="ECO:0000259" key="6">
    <source>
        <dbReference type="PROSITE" id="PS50931"/>
    </source>
</evidence>
<dbReference type="RefSeq" id="WP_379527816.1">
    <property type="nucleotide sequence ID" value="NZ_JBHSBI010000004.1"/>
</dbReference>
<dbReference type="Gene3D" id="3.40.190.10">
    <property type="entry name" value="Periplasmic binding protein-like II"/>
    <property type="match status" value="4"/>
</dbReference>
<dbReference type="PRINTS" id="PR00039">
    <property type="entry name" value="HTHLYSR"/>
</dbReference>
<comment type="similarity">
    <text evidence="1">Belongs to the LysR transcriptional regulatory family.</text>
</comment>
<dbReference type="EMBL" id="JBHSBI010000004">
    <property type="protein sequence ID" value="MFC4007716.1"/>
    <property type="molecule type" value="Genomic_DNA"/>
</dbReference>
<sequence>MLEVWSLRVLVEVGRLGSFSAAAQELSMTQPAVSRQIAALERHTGVRLFERLPRGVRPTDAGTAALEQAGEVLRGMRLFETRLRAFATASAGRVRVSAFPSAATRYLPERFRAFTARHPAVELSLRVWSGEHDPCAAVLDGEVDVALLTSWDVAGAGAVTLTPLCEDELFVALPAGHHLAGENRTAERDRAAEGNSPAGEDPVTDDALGPMAGGHSVAGEDQAAQRNPGAGKDPEVVRDRPVGGDRVRLRDLAGDPWIDGTHPDCLGPISALTGALGGPPRISHVCDDWTGRQGLVAAGVGVMLYPSIAGVSTVRPDIRLLRPSPPLPPRRILAATFPADSRPPAVSAFLTFLTPPAT</sequence>
<evidence type="ECO:0000313" key="7">
    <source>
        <dbReference type="EMBL" id="MFC4007716.1"/>
    </source>
</evidence>
<name>A0ABV8G159_9ACTN</name>
<evidence type="ECO:0000256" key="2">
    <source>
        <dbReference type="ARBA" id="ARBA00023015"/>
    </source>
</evidence>
<dbReference type="Gene3D" id="1.10.10.10">
    <property type="entry name" value="Winged helix-like DNA-binding domain superfamily/Winged helix DNA-binding domain"/>
    <property type="match status" value="1"/>
</dbReference>
<keyword evidence="2" id="KW-0805">Transcription regulation</keyword>
<dbReference type="InterPro" id="IPR036388">
    <property type="entry name" value="WH-like_DNA-bd_sf"/>
</dbReference>